<dbReference type="InterPro" id="IPR019734">
    <property type="entry name" value="TPR_rpt"/>
</dbReference>
<evidence type="ECO:0000259" key="1">
    <source>
        <dbReference type="Pfam" id="PF25000"/>
    </source>
</evidence>
<dbReference type="SUPFAM" id="SSF48452">
    <property type="entry name" value="TPR-like"/>
    <property type="match status" value="2"/>
</dbReference>
<evidence type="ECO:0000313" key="2">
    <source>
        <dbReference type="EMBL" id="KAL1592153.1"/>
    </source>
</evidence>
<dbReference type="EMBL" id="JAKIXB020000049">
    <property type="protein sequence ID" value="KAL1592153.1"/>
    <property type="molecule type" value="Genomic_DNA"/>
</dbReference>
<dbReference type="SMART" id="SM00028">
    <property type="entry name" value="TPR"/>
    <property type="match status" value="4"/>
</dbReference>
<organism evidence="2 3">
    <name type="scientific">Nothophoma quercina</name>
    <dbReference type="NCBI Taxonomy" id="749835"/>
    <lineage>
        <taxon>Eukaryota</taxon>
        <taxon>Fungi</taxon>
        <taxon>Dikarya</taxon>
        <taxon>Ascomycota</taxon>
        <taxon>Pezizomycotina</taxon>
        <taxon>Dothideomycetes</taxon>
        <taxon>Pleosporomycetidae</taxon>
        <taxon>Pleosporales</taxon>
        <taxon>Pleosporineae</taxon>
        <taxon>Didymellaceae</taxon>
        <taxon>Nothophoma</taxon>
    </lineage>
</organism>
<dbReference type="SUPFAM" id="SSF52540">
    <property type="entry name" value="P-loop containing nucleoside triphosphate hydrolases"/>
    <property type="match status" value="1"/>
</dbReference>
<dbReference type="InterPro" id="IPR056681">
    <property type="entry name" value="DUF7779"/>
</dbReference>
<proteinExistence type="predicted"/>
<feature type="domain" description="DUF7779" evidence="1">
    <location>
        <begin position="253"/>
        <end position="328"/>
    </location>
</feature>
<protein>
    <recommendedName>
        <fullName evidence="1">DUF7779 domain-containing protein</fullName>
    </recommendedName>
</protein>
<dbReference type="PANTHER" id="PTHR46082:SF11">
    <property type="entry name" value="AAA+ ATPASE DOMAIN-CONTAINING PROTEIN-RELATED"/>
    <property type="match status" value="1"/>
</dbReference>
<evidence type="ECO:0000313" key="3">
    <source>
        <dbReference type="Proteomes" id="UP001521222"/>
    </source>
</evidence>
<gene>
    <name evidence="2" type="ORF">SLS59_009922</name>
</gene>
<comment type="caution">
    <text evidence="2">The sequence shown here is derived from an EMBL/GenBank/DDBJ whole genome shotgun (WGS) entry which is preliminary data.</text>
</comment>
<keyword evidence="3" id="KW-1185">Reference proteome</keyword>
<name>A0ABR3QJC4_9PLEO</name>
<accession>A0ABR3QJC4</accession>
<dbReference type="Pfam" id="PF13424">
    <property type="entry name" value="TPR_12"/>
    <property type="match status" value="4"/>
</dbReference>
<dbReference type="Pfam" id="PF25000">
    <property type="entry name" value="DUF7779"/>
    <property type="match status" value="1"/>
</dbReference>
<dbReference type="Gene3D" id="3.40.50.300">
    <property type="entry name" value="P-loop containing nucleotide triphosphate hydrolases"/>
    <property type="match status" value="1"/>
</dbReference>
<reference evidence="2 3" key="1">
    <citation type="submission" date="2024-02" db="EMBL/GenBank/DDBJ databases">
        <title>De novo assembly and annotation of 12 fungi associated with fruit tree decline syndrome in Ontario, Canada.</title>
        <authorList>
            <person name="Sulman M."/>
            <person name="Ellouze W."/>
            <person name="Ilyukhin E."/>
        </authorList>
    </citation>
    <scope>NUCLEOTIDE SEQUENCE [LARGE SCALE GENOMIC DNA]</scope>
    <source>
        <strain evidence="2 3">M97-236</strain>
    </source>
</reference>
<dbReference type="Pfam" id="PF13374">
    <property type="entry name" value="TPR_10"/>
    <property type="match status" value="1"/>
</dbReference>
<dbReference type="InterPro" id="IPR027417">
    <property type="entry name" value="P-loop_NTPase"/>
</dbReference>
<dbReference type="InterPro" id="IPR053137">
    <property type="entry name" value="NLR-like"/>
</dbReference>
<dbReference type="Gene3D" id="1.25.40.10">
    <property type="entry name" value="Tetratricopeptide repeat domain"/>
    <property type="match status" value="2"/>
</dbReference>
<dbReference type="Proteomes" id="UP001521222">
    <property type="component" value="Unassembled WGS sequence"/>
</dbReference>
<dbReference type="PANTHER" id="PTHR46082">
    <property type="entry name" value="ATP/GTP-BINDING PROTEIN-RELATED"/>
    <property type="match status" value="1"/>
</dbReference>
<dbReference type="InterPro" id="IPR011990">
    <property type="entry name" value="TPR-like_helical_dom_sf"/>
</dbReference>
<sequence>MFDCRTDTDCVNRKSQIAIEYAHQALDRSPKTWLFWVHAETQARFNQGYRDIAEKAKIIGYDDPKADIMRLVSTWLCNESNGRWAMVVDNADDASVFFRGTPGSSETEKADSATVQLPYADYLPQTSNGSILFTSRSRDVAYMLTGSEASIVEVGPMDEHESYGLLKRKFTSAVKKNEADTLSESLDHMPLALTQAAAFINRTPRMSIPKYLRELDHNRARLLNEGLVDIRRDDEASNSIMTTWQISFEHIRNRSAAAARLLSLMSFFDRQGIPKSLLLGKYGGPQDEASTFEEDCRMLINFSLIKPKADRGDFEMHSLVQYAMKKWLTLHDATEFEYWKEAYVTLMDQSYPIGHPENWSVCQALLPHAQAALGNIPSDEDVLEAWASLSFKMAWYVGDMGNHNEAYKLALDSYDVRRILWGPDAPLTLDSLNSLAIVLNQLGRYDESKEMHERALEAKKRTLGADSRDTLGTMANLASLYNDECRWADAEELLKCALDTSKLALGPEHTFTLDVITLLATTYRYQSRWAEAVDLELQMLKARKTQLGPNHPRTLAVKGNLAFTYQDQGRLKDAEKLQLEILNSYEALPEAEVEMLAHKLHLSHTYKAQGRLDEAEKLQLEVLEASRAKLGPDHFATMTRMSHLAATYWAQGRYKDAEELETECLELRKTKLGEDHLSTLDSKASLAMTYRSQGRLAKAGELNVEVLQAHTRKLGHKHPLTLESQASLASTYREQGRFTEAAQLEEYVLEMKIEVLGEDHLDTLSDLVAKEPGV</sequence>